<name>A0A5R8KBR3_9BACT</name>
<keyword evidence="3" id="KW-0460">Magnesium</keyword>
<organism evidence="6 7">
    <name type="scientific">Phragmitibacter flavus</name>
    <dbReference type="NCBI Taxonomy" id="2576071"/>
    <lineage>
        <taxon>Bacteria</taxon>
        <taxon>Pseudomonadati</taxon>
        <taxon>Verrucomicrobiota</taxon>
        <taxon>Verrucomicrobiia</taxon>
        <taxon>Verrucomicrobiales</taxon>
        <taxon>Verrucomicrobiaceae</taxon>
        <taxon>Phragmitibacter</taxon>
    </lineage>
</organism>
<dbReference type="PANTHER" id="PTHR13794:SF58">
    <property type="entry name" value="MITOCHONDRIAL ENOLASE SUPERFAMILY MEMBER 1"/>
    <property type="match status" value="1"/>
</dbReference>
<dbReference type="Pfam" id="PF13378">
    <property type="entry name" value="MR_MLE_C"/>
    <property type="match status" value="1"/>
</dbReference>
<dbReference type="InterPro" id="IPR046945">
    <property type="entry name" value="RHMD-like"/>
</dbReference>
<evidence type="ECO:0000313" key="7">
    <source>
        <dbReference type="Proteomes" id="UP000306196"/>
    </source>
</evidence>
<evidence type="ECO:0000256" key="2">
    <source>
        <dbReference type="ARBA" id="ARBA00022723"/>
    </source>
</evidence>
<dbReference type="Gene3D" id="3.20.20.120">
    <property type="entry name" value="Enolase-like C-terminal domain"/>
    <property type="match status" value="1"/>
</dbReference>
<dbReference type="SUPFAM" id="SSF51604">
    <property type="entry name" value="Enolase C-terminal domain-like"/>
    <property type="match status" value="1"/>
</dbReference>
<dbReference type="PANTHER" id="PTHR13794">
    <property type="entry name" value="ENOLASE SUPERFAMILY, MANDELATE RACEMASE"/>
    <property type="match status" value="1"/>
</dbReference>
<comment type="caution">
    <text evidence="6">The sequence shown here is derived from an EMBL/GenBank/DDBJ whole genome shotgun (WGS) entry which is preliminary data.</text>
</comment>
<gene>
    <name evidence="6" type="ORF">FEM03_15295</name>
</gene>
<dbReference type="SMART" id="SM00922">
    <property type="entry name" value="MR_MLE"/>
    <property type="match status" value="1"/>
</dbReference>
<evidence type="ECO:0000259" key="5">
    <source>
        <dbReference type="SMART" id="SM00922"/>
    </source>
</evidence>
<dbReference type="GO" id="GO:0000287">
    <property type="term" value="F:magnesium ion binding"/>
    <property type="evidence" value="ECO:0007669"/>
    <property type="project" value="TreeGrafter"/>
</dbReference>
<dbReference type="GO" id="GO:0016052">
    <property type="term" value="P:carbohydrate catabolic process"/>
    <property type="evidence" value="ECO:0007669"/>
    <property type="project" value="TreeGrafter"/>
</dbReference>
<feature type="chain" id="PRO_5024432666" evidence="4">
    <location>
        <begin position="30"/>
        <end position="419"/>
    </location>
</feature>
<dbReference type="OrthoDB" id="9775391at2"/>
<dbReference type="GO" id="GO:0016836">
    <property type="term" value="F:hydro-lyase activity"/>
    <property type="evidence" value="ECO:0007669"/>
    <property type="project" value="TreeGrafter"/>
</dbReference>
<proteinExistence type="predicted"/>
<evidence type="ECO:0000256" key="1">
    <source>
        <dbReference type="ARBA" id="ARBA00001946"/>
    </source>
</evidence>
<keyword evidence="7" id="KW-1185">Reference proteome</keyword>
<dbReference type="AlphaFoldDB" id="A0A5R8KBR3"/>
<dbReference type="CDD" id="cd03316">
    <property type="entry name" value="MR_like"/>
    <property type="match status" value="1"/>
</dbReference>
<keyword evidence="2" id="KW-0479">Metal-binding</keyword>
<feature type="signal peptide" evidence="4">
    <location>
        <begin position="1"/>
        <end position="29"/>
    </location>
</feature>
<dbReference type="InterPro" id="IPR013341">
    <property type="entry name" value="Mandelate_racemase_N_dom"/>
</dbReference>
<dbReference type="SUPFAM" id="SSF54826">
    <property type="entry name" value="Enolase N-terminal domain-like"/>
    <property type="match status" value="1"/>
</dbReference>
<dbReference type="InterPro" id="IPR036849">
    <property type="entry name" value="Enolase-like_C_sf"/>
</dbReference>
<evidence type="ECO:0000256" key="3">
    <source>
        <dbReference type="ARBA" id="ARBA00022842"/>
    </source>
</evidence>
<dbReference type="Pfam" id="PF02746">
    <property type="entry name" value="MR_MLE_N"/>
    <property type="match status" value="1"/>
</dbReference>
<dbReference type="RefSeq" id="WP_138087157.1">
    <property type="nucleotide sequence ID" value="NZ_VAUV01000011.1"/>
</dbReference>
<evidence type="ECO:0000256" key="4">
    <source>
        <dbReference type="SAM" id="SignalP"/>
    </source>
</evidence>
<dbReference type="InterPro" id="IPR029017">
    <property type="entry name" value="Enolase-like_N"/>
</dbReference>
<dbReference type="Proteomes" id="UP000306196">
    <property type="component" value="Unassembled WGS sequence"/>
</dbReference>
<dbReference type="SFLD" id="SFLDS00001">
    <property type="entry name" value="Enolase"/>
    <property type="match status" value="1"/>
</dbReference>
<keyword evidence="4" id="KW-0732">Signal</keyword>
<dbReference type="EMBL" id="VAUV01000011">
    <property type="protein sequence ID" value="TLD69697.1"/>
    <property type="molecule type" value="Genomic_DNA"/>
</dbReference>
<accession>A0A5R8KBR3</accession>
<dbReference type="InterPro" id="IPR013342">
    <property type="entry name" value="Mandelate_racemase_C"/>
</dbReference>
<dbReference type="Gene3D" id="3.30.390.10">
    <property type="entry name" value="Enolase-like, N-terminal domain"/>
    <property type="match status" value="1"/>
</dbReference>
<dbReference type="InterPro" id="IPR029065">
    <property type="entry name" value="Enolase_C-like"/>
</dbReference>
<reference evidence="6 7" key="1">
    <citation type="submission" date="2019-05" db="EMBL/GenBank/DDBJ databases">
        <title>Verrucobacter flavum gen. nov., sp. nov. a new member of the family Verrucomicrobiaceae.</title>
        <authorList>
            <person name="Szuroczki S."/>
            <person name="Abbaszade G."/>
            <person name="Szabo A."/>
            <person name="Felfoldi T."/>
            <person name="Schumann P."/>
            <person name="Boka K."/>
            <person name="Keki Z."/>
            <person name="Toumi M."/>
            <person name="Toth E."/>
        </authorList>
    </citation>
    <scope>NUCLEOTIDE SEQUENCE [LARGE SCALE GENOMIC DNA]</scope>
    <source>
        <strain evidence="6 7">MG-N-17</strain>
    </source>
</reference>
<sequence length="419" mass="46036">MPASFSLTRRAALAGLFTAAATPGSMLHAAEVAATMDELAKIADAPVLQLDFIKQPVVVESIELLRNGKHWLLRTRSKDGLEVITVPHQDKMALAWPLLLKTVIPAFIGKDARKLEELQWQAYRSGSSYKMQGMLLWIAHMAVETALLELMGRASGRPVADFFGGRKQSDIAVYYASGNRGNTPAQEIEHLQKLVADSGVKALKFRLGARMSRNADAPPNRSEQLIPLVRESFGDAFTLYADANSSYRDAKEAIRIGRIMEEHRYAFFEEPCEFDDLWSTKQVADALTMPVAIGEQEYSMHRWRWCIAHRAADIMQPDLHYGGGFIRATKVARMAAAAGMTVVPHMSGGGLGYLDLVHFASFTPNIGPHMEFKGNTDLPVVCSTSSLKCENGFVRCPDGPGFGVDIDPAFIAKAKVVNP</sequence>
<protein>
    <submittedName>
        <fullName evidence="6">Mandelate racemase/muconate lactonizing enzyme family protein</fullName>
    </submittedName>
</protein>
<feature type="domain" description="Mandelate racemase/muconate lactonizing enzyme C-terminal" evidence="5">
    <location>
        <begin position="184"/>
        <end position="290"/>
    </location>
</feature>
<evidence type="ECO:0000313" key="6">
    <source>
        <dbReference type="EMBL" id="TLD69697.1"/>
    </source>
</evidence>
<comment type="cofactor">
    <cofactor evidence="1">
        <name>Mg(2+)</name>
        <dbReference type="ChEBI" id="CHEBI:18420"/>
    </cofactor>
</comment>